<dbReference type="Pfam" id="PF04046">
    <property type="entry name" value="PSP"/>
    <property type="match status" value="1"/>
</dbReference>
<accession>A0AAP0D6F4</accession>
<evidence type="ECO:0000313" key="11">
    <source>
        <dbReference type="EMBL" id="KAK9067132.1"/>
    </source>
</evidence>
<comment type="caution">
    <text evidence="11">The sequence shown here is derived from an EMBL/GenBank/DDBJ whole genome shotgun (WGS) entry which is preliminary data.</text>
</comment>
<keyword evidence="8" id="KW-0175">Coiled coil</keyword>
<dbReference type="GO" id="GO:0005654">
    <property type="term" value="C:nucleoplasm"/>
    <property type="evidence" value="ECO:0007669"/>
    <property type="project" value="UniProtKB-SubCell"/>
</dbReference>
<name>A0AAP0D6F4_9ASTR</name>
<feature type="domain" description="CCHC-type" evidence="10">
    <location>
        <begin position="263"/>
        <end position="277"/>
    </location>
</feature>
<comment type="subcellular location">
    <subcellularLocation>
        <location evidence="1">Nucleus</location>
        <location evidence="1">Nucleoplasm</location>
    </subcellularLocation>
</comment>
<dbReference type="InterPro" id="IPR052115">
    <property type="entry name" value="NEXT_complex_subunit_ZCCHC8"/>
</dbReference>
<dbReference type="SMART" id="SM00581">
    <property type="entry name" value="PSP"/>
    <property type="match status" value="1"/>
</dbReference>
<reference evidence="11 12" key="1">
    <citation type="submission" date="2024-04" db="EMBL/GenBank/DDBJ databases">
        <title>The reference genome of an endangered Asteraceae, Deinandra increscens subsp. villosa, native to the Central Coast of California.</title>
        <authorList>
            <person name="Guilliams M."/>
            <person name="Hasenstab-Lehman K."/>
            <person name="Meyer R."/>
            <person name="Mcevoy S."/>
        </authorList>
    </citation>
    <scope>NUCLEOTIDE SEQUENCE [LARGE SCALE GENOMIC DNA]</scope>
    <source>
        <tissue evidence="11">Leaf</tissue>
    </source>
</reference>
<evidence type="ECO:0000256" key="3">
    <source>
        <dbReference type="ARBA" id="ARBA00022723"/>
    </source>
</evidence>
<keyword evidence="5" id="KW-0862">Zinc</keyword>
<dbReference type="EMBL" id="JBCNJP010000015">
    <property type="protein sequence ID" value="KAK9067132.1"/>
    <property type="molecule type" value="Genomic_DNA"/>
</dbReference>
<dbReference type="PROSITE" id="PS50158">
    <property type="entry name" value="ZF_CCHC"/>
    <property type="match status" value="1"/>
</dbReference>
<evidence type="ECO:0000256" key="6">
    <source>
        <dbReference type="ARBA" id="ARBA00023242"/>
    </source>
</evidence>
<evidence type="ECO:0000256" key="8">
    <source>
        <dbReference type="SAM" id="Coils"/>
    </source>
</evidence>
<feature type="compositionally biased region" description="Basic and acidic residues" evidence="9">
    <location>
        <begin position="536"/>
        <end position="547"/>
    </location>
</feature>
<feature type="region of interest" description="Disordered" evidence="9">
    <location>
        <begin position="444"/>
        <end position="547"/>
    </location>
</feature>
<evidence type="ECO:0000256" key="9">
    <source>
        <dbReference type="SAM" id="MobiDB-lite"/>
    </source>
</evidence>
<evidence type="ECO:0000256" key="2">
    <source>
        <dbReference type="ARBA" id="ARBA00007497"/>
    </source>
</evidence>
<feature type="compositionally biased region" description="Basic and acidic residues" evidence="9">
    <location>
        <begin position="466"/>
        <end position="480"/>
    </location>
</feature>
<feature type="region of interest" description="Disordered" evidence="9">
    <location>
        <begin position="388"/>
        <end position="412"/>
    </location>
</feature>
<evidence type="ECO:0000259" key="10">
    <source>
        <dbReference type="PROSITE" id="PS50158"/>
    </source>
</evidence>
<dbReference type="PANTHER" id="PTHR13316">
    <property type="entry name" value="ZINC FINGER, CCHC DOMAIN CONTAINING 8"/>
    <property type="match status" value="1"/>
</dbReference>
<dbReference type="GO" id="GO:0003723">
    <property type="term" value="F:RNA binding"/>
    <property type="evidence" value="ECO:0007669"/>
    <property type="project" value="TreeGrafter"/>
</dbReference>
<dbReference type="GO" id="GO:0071013">
    <property type="term" value="C:catalytic step 2 spliceosome"/>
    <property type="evidence" value="ECO:0007669"/>
    <property type="project" value="TreeGrafter"/>
</dbReference>
<dbReference type="InterPro" id="IPR001878">
    <property type="entry name" value="Znf_CCHC"/>
</dbReference>
<dbReference type="GO" id="GO:0008270">
    <property type="term" value="F:zinc ion binding"/>
    <property type="evidence" value="ECO:0007669"/>
    <property type="project" value="UniProtKB-KW"/>
</dbReference>
<feature type="compositionally biased region" description="Low complexity" evidence="9">
    <location>
        <begin position="498"/>
        <end position="513"/>
    </location>
</feature>
<proteinExistence type="inferred from homology"/>
<dbReference type="PANTHER" id="PTHR13316:SF0">
    <property type="entry name" value="ZINC FINGER CCHC DOMAIN-CONTAINING PROTEIN 8"/>
    <property type="match status" value="1"/>
</dbReference>
<evidence type="ECO:0000256" key="1">
    <source>
        <dbReference type="ARBA" id="ARBA00004642"/>
    </source>
</evidence>
<keyword evidence="6" id="KW-0539">Nucleus</keyword>
<dbReference type="AlphaFoldDB" id="A0AAP0D6F4"/>
<evidence type="ECO:0000313" key="12">
    <source>
        <dbReference type="Proteomes" id="UP001408789"/>
    </source>
</evidence>
<keyword evidence="3" id="KW-0479">Metal-binding</keyword>
<feature type="coiled-coil region" evidence="8">
    <location>
        <begin position="548"/>
        <end position="575"/>
    </location>
</feature>
<comment type="similarity">
    <text evidence="2">Belongs to the ZCCHC8 family.</text>
</comment>
<evidence type="ECO:0000256" key="7">
    <source>
        <dbReference type="PROSITE-ProRule" id="PRU00047"/>
    </source>
</evidence>
<keyword evidence="12" id="KW-1185">Reference proteome</keyword>
<sequence length="582" mass="65212">MENSPDLEKNEDFIKLPVSNSPGGGSINVNNCSSMPSEAIDCGVKEAQLNGEKIIVADSNEQELTLSVEVTNSTIIQNNISVLAENGSALQDGVHKRNGSPGNNCEIDGISNLLFIYVSKVPNMFSLDMLAVSGIKRPRITVDEQQASVHVVYNSITRESKRKLEELLQKWSEWHARHSSSSHDSKVELESGEGTYFPALDIGLDKPSAVSFWMDGQSRNLQSNEVLTLDNNSIPLYDRGFSSGLTDGPSNVDGGLEIVDGSRCFNCGSYNHALKECIKPRDNAAVNLARKQHKGKRNQSSMFRNPTRYYQDTPGGKFDGLRPGVLDPETRKLLGLGELDPPPWLNRMREIGYPPGYLDADDEDQPSGIEIFGDEVIVKQETEDGEILDMDISPPRGGIEPPPKPEPPKKMSVQFPGVNGPIPENADEWRWGARAWKFDLPRSRSSNHRYYSSAESPASSRHQHHHYPEERWNRDHRDDGPPGVDPVIGSLPSSFSPRYPGYDSRGSGYGRRSPLTRETSSSHDDDRWNPYSSDYLSHRKDRGEDRHHRSWRLDLNNLRDKINRLNHQNNNKNLMGDVKSYQ</sequence>
<protein>
    <recommendedName>
        <fullName evidence="10">CCHC-type domain-containing protein</fullName>
    </recommendedName>
</protein>
<dbReference type="Proteomes" id="UP001408789">
    <property type="component" value="Unassembled WGS sequence"/>
</dbReference>
<gene>
    <name evidence="11" type="ORF">SSX86_014457</name>
</gene>
<evidence type="ECO:0000256" key="4">
    <source>
        <dbReference type="ARBA" id="ARBA00022771"/>
    </source>
</evidence>
<dbReference type="InterPro" id="IPR006568">
    <property type="entry name" value="PSP_pro-rich"/>
</dbReference>
<organism evidence="11 12">
    <name type="scientific">Deinandra increscens subsp. villosa</name>
    <dbReference type="NCBI Taxonomy" id="3103831"/>
    <lineage>
        <taxon>Eukaryota</taxon>
        <taxon>Viridiplantae</taxon>
        <taxon>Streptophyta</taxon>
        <taxon>Embryophyta</taxon>
        <taxon>Tracheophyta</taxon>
        <taxon>Spermatophyta</taxon>
        <taxon>Magnoliopsida</taxon>
        <taxon>eudicotyledons</taxon>
        <taxon>Gunneridae</taxon>
        <taxon>Pentapetalae</taxon>
        <taxon>asterids</taxon>
        <taxon>campanulids</taxon>
        <taxon>Asterales</taxon>
        <taxon>Asteraceae</taxon>
        <taxon>Asteroideae</taxon>
        <taxon>Heliantheae alliance</taxon>
        <taxon>Madieae</taxon>
        <taxon>Madiinae</taxon>
        <taxon>Deinandra</taxon>
    </lineage>
</organism>
<keyword evidence="4 7" id="KW-0863">Zinc-finger</keyword>
<evidence type="ECO:0000256" key="5">
    <source>
        <dbReference type="ARBA" id="ARBA00022833"/>
    </source>
</evidence>